<sequence length="98" mass="11264">MQLFNKNLDLLRSHQPALANRVEREPRQNIVRTKMSKDGNPIPQIGSVSLHSNYNPTKEAEDAVLDYCLDNNQKPVIYGLGFGYHVLEILKKYHCKEV</sequence>
<name>A0A382YUU8_9ZZZZ</name>
<reference evidence="2" key="1">
    <citation type="submission" date="2018-05" db="EMBL/GenBank/DDBJ databases">
        <authorList>
            <person name="Lanie J.A."/>
            <person name="Ng W.-L."/>
            <person name="Kazmierczak K.M."/>
            <person name="Andrzejewski T.M."/>
            <person name="Davidsen T.M."/>
            <person name="Wayne K.J."/>
            <person name="Tettelin H."/>
            <person name="Glass J.I."/>
            <person name="Rusch D."/>
            <person name="Podicherti R."/>
            <person name="Tsui H.-C.T."/>
            <person name="Winkler M.E."/>
        </authorList>
    </citation>
    <scope>NUCLEOTIDE SEQUENCE</scope>
</reference>
<feature type="region of interest" description="Disordered" evidence="1">
    <location>
        <begin position="19"/>
        <end position="53"/>
    </location>
</feature>
<organism evidence="2">
    <name type="scientific">marine metagenome</name>
    <dbReference type="NCBI Taxonomy" id="408172"/>
    <lineage>
        <taxon>unclassified sequences</taxon>
        <taxon>metagenomes</taxon>
        <taxon>ecological metagenomes</taxon>
    </lineage>
</organism>
<dbReference type="AlphaFoldDB" id="A0A382YUU8"/>
<proteinExistence type="predicted"/>
<accession>A0A382YUU8</accession>
<gene>
    <name evidence="2" type="ORF">METZ01_LOCUS439886</name>
</gene>
<protein>
    <submittedName>
        <fullName evidence="2">Uncharacterized protein</fullName>
    </submittedName>
</protein>
<dbReference type="EMBL" id="UINC01178717">
    <property type="protein sequence ID" value="SVD87032.1"/>
    <property type="molecule type" value="Genomic_DNA"/>
</dbReference>
<evidence type="ECO:0000256" key="1">
    <source>
        <dbReference type="SAM" id="MobiDB-lite"/>
    </source>
</evidence>
<feature type="non-terminal residue" evidence="2">
    <location>
        <position position="98"/>
    </location>
</feature>
<evidence type="ECO:0000313" key="2">
    <source>
        <dbReference type="EMBL" id="SVD87032.1"/>
    </source>
</evidence>